<dbReference type="EMBL" id="JARTTN020000001">
    <property type="protein sequence ID" value="MEC6056062.1"/>
    <property type="molecule type" value="Genomic_DNA"/>
</dbReference>
<feature type="signal peptide" evidence="5">
    <location>
        <begin position="1"/>
        <end position="22"/>
    </location>
</feature>
<dbReference type="Proteomes" id="UP001060507">
    <property type="component" value="Unassembled WGS sequence"/>
</dbReference>
<dbReference type="RefSeq" id="WP_012540815.1">
    <property type="nucleotide sequence ID" value="NC_011283.1"/>
</dbReference>
<reference evidence="8" key="5">
    <citation type="journal article" date="2023" name="Nat. Commun.">
        <title>Genomic dissection of endemic carbapenem resistance reveals metallo-beta-lactamase dissemination through clonal, plasmid and integron transfer.</title>
        <authorList>
            <person name="Macesic N."/>
            <person name="Hawkey J."/>
            <person name="Vezina B."/>
            <person name="Wisniewski J.A."/>
            <person name="Cottingham H."/>
            <person name="Blakeway L.V."/>
            <person name="Harshegyi T."/>
            <person name="Pragastis K."/>
            <person name="Badoordeen G.Z."/>
            <person name="Dennison A."/>
            <person name="Spelman D.W."/>
            <person name="Jenney A.W.J."/>
            <person name="Peleg A.Y."/>
        </authorList>
    </citation>
    <scope>NUCLEOTIDE SEQUENCE</scope>
    <source>
        <strain evidence="8">CPO071</strain>
    </source>
</reference>
<comment type="subcellular location">
    <subcellularLocation>
        <location evidence="1">Fimbrium</location>
    </subcellularLocation>
</comment>
<dbReference type="AlphaFoldDB" id="A0A087FS55"/>
<dbReference type="Proteomes" id="UP000234412">
    <property type="component" value="Unassembled WGS sequence"/>
</dbReference>
<evidence type="ECO:0000256" key="3">
    <source>
        <dbReference type="ARBA" id="ARBA00022729"/>
    </source>
</evidence>
<dbReference type="InterPro" id="IPR000259">
    <property type="entry name" value="Adhesion_dom_fimbrial"/>
</dbReference>
<evidence type="ECO:0000313" key="13">
    <source>
        <dbReference type="Proteomes" id="UP000234473"/>
    </source>
</evidence>
<dbReference type="EMBL" id="PIDP01000782">
    <property type="protein sequence ID" value="PLM92926.1"/>
    <property type="molecule type" value="Genomic_DNA"/>
</dbReference>
<dbReference type="EMBL" id="UKAS01000024">
    <property type="protein sequence ID" value="SXF98316.1"/>
    <property type="molecule type" value="Genomic_DNA"/>
</dbReference>
<feature type="domain" description="Fimbrial-type adhesion" evidence="6">
    <location>
        <begin position="28"/>
        <end position="180"/>
    </location>
</feature>
<dbReference type="InterPro" id="IPR050263">
    <property type="entry name" value="Bact_Fimbrial_Adh_Pro"/>
</dbReference>
<evidence type="ECO:0000313" key="11">
    <source>
        <dbReference type="EMBL" id="SXF98316.1"/>
    </source>
</evidence>
<keyword evidence="4" id="KW-0281">Fimbrium</keyword>
<feature type="chain" id="PRO_5015029472" evidence="5">
    <location>
        <begin position="23"/>
        <end position="183"/>
    </location>
</feature>
<reference evidence="8" key="6">
    <citation type="submission" date="2024-01" db="EMBL/GenBank/DDBJ databases">
        <authorList>
            <person name="Macesic N."/>
        </authorList>
    </citation>
    <scope>NUCLEOTIDE SEQUENCE</scope>
    <source>
        <strain evidence="8">CPO071</strain>
    </source>
</reference>
<dbReference type="OMA" id="NEAPITN"/>
<evidence type="ECO:0000313" key="7">
    <source>
        <dbReference type="EMBL" id="GKJ94486.1"/>
    </source>
</evidence>
<evidence type="ECO:0000256" key="4">
    <source>
        <dbReference type="ARBA" id="ARBA00023263"/>
    </source>
</evidence>
<evidence type="ECO:0000313" key="10">
    <source>
        <dbReference type="EMBL" id="PLP42393.1"/>
    </source>
</evidence>
<dbReference type="SUPFAM" id="SSF49401">
    <property type="entry name" value="Bacterial adhesins"/>
    <property type="match status" value="1"/>
</dbReference>
<dbReference type="KEGG" id="kpe:KPK_1148"/>
<dbReference type="InterPro" id="IPR008966">
    <property type="entry name" value="Adhesion_dom_sf"/>
</dbReference>
<reference evidence="11 14" key="3">
    <citation type="submission" date="2018-08" db="EMBL/GenBank/DDBJ databases">
        <authorList>
            <consortium name="Pathogen Informatics"/>
        </authorList>
    </citation>
    <scope>NUCLEOTIDE SEQUENCE [LARGE SCALE GENOMIC DNA]</scope>
    <source>
        <strain evidence="11 14">EuSCAPE_TR218</strain>
    </source>
</reference>
<keyword evidence="3 5" id="KW-0732">Signal</keyword>
<comment type="similarity">
    <text evidence="2">Belongs to the fimbrial protein family.</text>
</comment>
<proteinExistence type="inferred from homology"/>
<dbReference type="GO" id="GO:0009289">
    <property type="term" value="C:pilus"/>
    <property type="evidence" value="ECO:0007669"/>
    <property type="project" value="UniProtKB-SubCell"/>
</dbReference>
<dbReference type="PANTHER" id="PTHR33420">
    <property type="entry name" value="FIMBRIAL SUBUNIT ELFA-RELATED"/>
    <property type="match status" value="1"/>
</dbReference>
<dbReference type="Proteomes" id="UP001176846">
    <property type="component" value="Unassembled WGS sequence"/>
</dbReference>
<dbReference type="Proteomes" id="UP000234473">
    <property type="component" value="Unassembled WGS sequence"/>
</dbReference>
<organism evidence="9 12">
    <name type="scientific">Klebsiella variicola</name>
    <dbReference type="NCBI Taxonomy" id="244366"/>
    <lineage>
        <taxon>Bacteria</taxon>
        <taxon>Pseudomonadati</taxon>
        <taxon>Pseudomonadota</taxon>
        <taxon>Gammaproteobacteria</taxon>
        <taxon>Enterobacterales</taxon>
        <taxon>Enterobacteriaceae</taxon>
        <taxon>Klebsiella/Raoultella group</taxon>
        <taxon>Klebsiella</taxon>
        <taxon>Klebsiella pneumoniae complex</taxon>
    </lineage>
</organism>
<accession>A0A087FS55</accession>
<dbReference type="KEGG" id="kpk:A593_05095"/>
<evidence type="ECO:0000256" key="5">
    <source>
        <dbReference type="SAM" id="SignalP"/>
    </source>
</evidence>
<evidence type="ECO:0000259" key="6">
    <source>
        <dbReference type="Pfam" id="PF00419"/>
    </source>
</evidence>
<sequence>MKIITLCLATVFAGLAAVPALAAEGKLNFIGKVVNASCKLEGVSDSGVIDVSMGAIPLSRLKNSQSGTGPAVGIDIRVKDCEKGTYYIVVDGPSPADTPENRVLALDGSGKPASKVGILLTDRTGTPLSLDERLDPQHDPRIEIPVDGGSGTFRLNAFYYTWDKTHADPGDGNATARFTIMQE</sequence>
<dbReference type="PANTHER" id="PTHR33420:SF12">
    <property type="entry name" value="FIMBRIN-LIKE PROTEIN FIMI-RELATED"/>
    <property type="match status" value="1"/>
</dbReference>
<evidence type="ECO:0000313" key="14">
    <source>
        <dbReference type="Proteomes" id="UP000258928"/>
    </source>
</evidence>
<evidence type="ECO:0000313" key="12">
    <source>
        <dbReference type="Proteomes" id="UP000234412"/>
    </source>
</evidence>
<protein>
    <submittedName>
        <fullName evidence="8 9">Fimbrial protein</fullName>
    </submittedName>
    <submittedName>
        <fullName evidence="7">Type-1 fimbrial protein subunit A</fullName>
    </submittedName>
</protein>
<dbReference type="EMBL" id="PICB01001292">
    <property type="protein sequence ID" value="PLP42393.1"/>
    <property type="molecule type" value="Genomic_DNA"/>
</dbReference>
<reference evidence="7" key="4">
    <citation type="journal article" date="2022" name="J. Appl. Microbiol.">
        <title>PCR-based ORF typing of Klebsiella pneumoniae for rapid identification of global clones and transmission events.</title>
        <authorList>
            <person name="Nonogaki R."/>
            <person name="Iijima A."/>
            <person name="Kawamura K."/>
            <person name="Kayama S."/>
            <person name="Sugai M."/>
            <person name="Yagi T."/>
            <person name="Arakawa Y."/>
            <person name="Doi Y."/>
            <person name="Suzuki M."/>
        </authorList>
    </citation>
    <scope>NUCLEOTIDE SEQUENCE</scope>
    <source>
        <strain evidence="7">NUKP-37</strain>
    </source>
</reference>
<evidence type="ECO:0000256" key="2">
    <source>
        <dbReference type="ARBA" id="ARBA00006671"/>
    </source>
</evidence>
<name>A0A087FS55_KLEVA</name>
<comment type="caution">
    <text evidence="9">The sequence shown here is derived from an EMBL/GenBank/DDBJ whole genome shotgun (WGS) entry which is preliminary data.</text>
</comment>
<reference evidence="12 13" key="1">
    <citation type="submission" date="2017-11" db="EMBL/GenBank/DDBJ databases">
        <authorList>
            <person name="Han C.G."/>
        </authorList>
    </citation>
    <scope>NUCLEOTIDE SEQUENCE [LARGE SCALE GENOMIC DNA]</scope>
    <source>
        <strain evidence="10 13">A5</strain>
        <strain evidence="9 12">A8</strain>
    </source>
</reference>
<dbReference type="GO" id="GO:0043709">
    <property type="term" value="P:cell adhesion involved in single-species biofilm formation"/>
    <property type="evidence" value="ECO:0007669"/>
    <property type="project" value="TreeGrafter"/>
</dbReference>
<evidence type="ECO:0000313" key="9">
    <source>
        <dbReference type="EMBL" id="PLM92926.1"/>
    </source>
</evidence>
<dbReference type="Pfam" id="PF00419">
    <property type="entry name" value="Fimbrial"/>
    <property type="match status" value="1"/>
</dbReference>
<dbReference type="Gene3D" id="2.60.40.1090">
    <property type="entry name" value="Fimbrial-type adhesion domain"/>
    <property type="match status" value="1"/>
</dbReference>
<dbReference type="Proteomes" id="UP000258928">
    <property type="component" value="Unassembled WGS sequence"/>
</dbReference>
<evidence type="ECO:0000313" key="8">
    <source>
        <dbReference type="EMBL" id="MEC6056062.1"/>
    </source>
</evidence>
<reference evidence="12 13" key="2">
    <citation type="submission" date="2018-01" db="EMBL/GenBank/DDBJ databases">
        <title>Genomic study of Klebsiella pneumoniae.</title>
        <authorList>
            <person name="Yang Y."/>
            <person name="Bicalho R."/>
        </authorList>
    </citation>
    <scope>NUCLEOTIDE SEQUENCE [LARGE SCALE GENOMIC DNA]</scope>
    <source>
        <strain evidence="10 13">A5</strain>
        <strain evidence="9 12">A8</strain>
    </source>
</reference>
<dbReference type="InterPro" id="IPR036937">
    <property type="entry name" value="Adhesion_dom_fimbrial_sf"/>
</dbReference>
<evidence type="ECO:0000256" key="1">
    <source>
        <dbReference type="ARBA" id="ARBA00004561"/>
    </source>
</evidence>
<gene>
    <name evidence="11" type="primary">fim_3</name>
    <name evidence="10" type="ORF">CWM98_21540</name>
    <name evidence="9" type="ORF">CWN47_20035</name>
    <name evidence="7" type="ORF">NUKP37_27280</name>
    <name evidence="8" type="ORF">QAB22_005715</name>
    <name evidence="11" type="ORF">SAMEA3729809_04846</name>
</gene>
<dbReference type="EMBL" id="BQTA01000007">
    <property type="protein sequence ID" value="GKJ94486.1"/>
    <property type="molecule type" value="Genomic_DNA"/>
</dbReference>
<dbReference type="KEGG" id="kvd:KR75_02510"/>